<name>A0A974DJW7_XENLA</name>
<sequence>MSTAKPDMFDKNMSSFETPQTVRQWCTKLGLNPRKVATVGPMVPRVTEEFIYQVLFTKMRNRLFTSQEWLRHERPREIDRDRVPPDIDAESEGPWKIVLPDMSDDADELTTQGEALTTKYAVKAPERVPLNKTLFDSPAEKSQIKRCPSCESMVSKGSRHSSGGRLDTPEIVSALEQLTDQLAQLAWNGDFKRLKVFSGTDPVPTGEESFESWRDSTVVSVRYWTGPETTMRRKILESLSIPAVDVVKSYIIGHPDATSGDLIEVLEVTFGPVESATEMLYRFVSTFQKDKEDLSVYLVRLEQGLRLLVSRSAITDDKMDSLRIRQLKRGTLNNDPVAMTIRAHYKDKLPPGYVALMERVRHGRFYGRCYKCQVMGHQARSCKTYKHFTVQKSYYEPSICESDSPEEEKVLSPEKTTVENPVGMKVVPETSHTPDRSKGPDLGKCRSSGWANVRVSGNSSDTNIIDCFTVQACQGVRQARTLPVCPRGECRGHEESFPCLSACDIIQPSCMLDSDPIGWEPQCILGRKGVPDFGAKSTGSPRERAERASVSSC</sequence>
<dbReference type="Proteomes" id="UP000694892">
    <property type="component" value="Chromosome 2S"/>
</dbReference>
<evidence type="ECO:0000256" key="1">
    <source>
        <dbReference type="PROSITE-ProRule" id="PRU00047"/>
    </source>
</evidence>
<feature type="region of interest" description="Disordered" evidence="2">
    <location>
        <begin position="532"/>
        <end position="553"/>
    </location>
</feature>
<evidence type="ECO:0000259" key="3">
    <source>
        <dbReference type="PROSITE" id="PS50158"/>
    </source>
</evidence>
<organism evidence="4 5">
    <name type="scientific">Xenopus laevis</name>
    <name type="common">African clawed frog</name>
    <dbReference type="NCBI Taxonomy" id="8355"/>
    <lineage>
        <taxon>Eukaryota</taxon>
        <taxon>Metazoa</taxon>
        <taxon>Chordata</taxon>
        <taxon>Craniata</taxon>
        <taxon>Vertebrata</taxon>
        <taxon>Euteleostomi</taxon>
        <taxon>Amphibia</taxon>
        <taxon>Batrachia</taxon>
        <taxon>Anura</taxon>
        <taxon>Pipoidea</taxon>
        <taxon>Pipidae</taxon>
        <taxon>Xenopodinae</taxon>
        <taxon>Xenopus</taxon>
        <taxon>Xenopus</taxon>
    </lineage>
</organism>
<dbReference type="InterPro" id="IPR048270">
    <property type="entry name" value="PNMA_C"/>
</dbReference>
<dbReference type="Pfam" id="PF00098">
    <property type="entry name" value="zf-CCHC"/>
    <property type="match status" value="1"/>
</dbReference>
<feature type="domain" description="CCHC-type" evidence="3">
    <location>
        <begin position="368"/>
        <end position="383"/>
    </location>
</feature>
<evidence type="ECO:0000313" key="5">
    <source>
        <dbReference type="Proteomes" id="UP000694892"/>
    </source>
</evidence>
<proteinExistence type="predicted"/>
<dbReference type="SMART" id="SM00343">
    <property type="entry name" value="ZnF_C2HC"/>
    <property type="match status" value="1"/>
</dbReference>
<keyword evidence="1" id="KW-0863">Zinc-finger</keyword>
<evidence type="ECO:0000256" key="2">
    <source>
        <dbReference type="SAM" id="MobiDB-lite"/>
    </source>
</evidence>
<dbReference type="PROSITE" id="PS50158">
    <property type="entry name" value="ZF_CCHC"/>
    <property type="match status" value="1"/>
</dbReference>
<dbReference type="PANTHER" id="PTHR23095">
    <property type="entry name" value="PARANEOPLASTIC ANTIGEN"/>
    <property type="match status" value="1"/>
</dbReference>
<dbReference type="InterPro" id="IPR026523">
    <property type="entry name" value="PNMA"/>
</dbReference>
<keyword evidence="1" id="KW-0479">Metal-binding</keyword>
<dbReference type="AlphaFoldDB" id="A0A974DJW7"/>
<dbReference type="EMBL" id="CM004469">
    <property type="protein sequence ID" value="OCT93178.1"/>
    <property type="molecule type" value="Genomic_DNA"/>
</dbReference>
<reference evidence="5" key="1">
    <citation type="journal article" date="2016" name="Nature">
        <title>Genome evolution in the allotetraploid frog Xenopus laevis.</title>
        <authorList>
            <person name="Session A.M."/>
            <person name="Uno Y."/>
            <person name="Kwon T."/>
            <person name="Chapman J.A."/>
            <person name="Toyoda A."/>
            <person name="Takahashi S."/>
            <person name="Fukui A."/>
            <person name="Hikosaka A."/>
            <person name="Suzuki A."/>
            <person name="Kondo M."/>
            <person name="van Heeringen S.J."/>
            <person name="Quigley I."/>
            <person name="Heinz S."/>
            <person name="Ogino H."/>
            <person name="Ochi H."/>
            <person name="Hellsten U."/>
            <person name="Lyons J.B."/>
            <person name="Simakov O."/>
            <person name="Putnam N."/>
            <person name="Stites J."/>
            <person name="Kuroki Y."/>
            <person name="Tanaka T."/>
            <person name="Michiue T."/>
            <person name="Watanabe M."/>
            <person name="Bogdanovic O."/>
            <person name="Lister R."/>
            <person name="Georgiou G."/>
            <person name="Paranjpe S.S."/>
            <person name="van Kruijsbergen I."/>
            <person name="Shu S."/>
            <person name="Carlson J."/>
            <person name="Kinoshita T."/>
            <person name="Ohta Y."/>
            <person name="Mawaribuchi S."/>
            <person name="Jenkins J."/>
            <person name="Grimwood J."/>
            <person name="Schmutz J."/>
            <person name="Mitros T."/>
            <person name="Mozaffari S.V."/>
            <person name="Suzuki Y."/>
            <person name="Haramoto Y."/>
            <person name="Yamamoto T.S."/>
            <person name="Takagi C."/>
            <person name="Heald R."/>
            <person name="Miller K."/>
            <person name="Haudenschild C."/>
            <person name="Kitzman J."/>
            <person name="Nakayama T."/>
            <person name="Izutsu Y."/>
            <person name="Robert J."/>
            <person name="Fortriede J."/>
            <person name="Burns K."/>
            <person name="Lotay V."/>
            <person name="Karimi K."/>
            <person name="Yasuoka Y."/>
            <person name="Dichmann D.S."/>
            <person name="Flajnik M.F."/>
            <person name="Houston D.W."/>
            <person name="Shendure J."/>
            <person name="DuPasquier L."/>
            <person name="Vize P.D."/>
            <person name="Zorn A.M."/>
            <person name="Ito M."/>
            <person name="Marcotte E.M."/>
            <person name="Wallingford J.B."/>
            <person name="Ito Y."/>
            <person name="Asashima M."/>
            <person name="Ueno N."/>
            <person name="Matsuda Y."/>
            <person name="Veenstra G.J."/>
            <person name="Fujiyama A."/>
            <person name="Harland R.M."/>
            <person name="Taira M."/>
            <person name="Rokhsar D.S."/>
        </authorList>
    </citation>
    <scope>NUCLEOTIDE SEQUENCE [LARGE SCALE GENOMIC DNA]</scope>
    <source>
        <strain evidence="5">J</strain>
    </source>
</reference>
<dbReference type="GO" id="GO:0003676">
    <property type="term" value="F:nucleic acid binding"/>
    <property type="evidence" value="ECO:0007669"/>
    <property type="project" value="InterPro"/>
</dbReference>
<accession>A0A974DJW7</accession>
<dbReference type="PANTHER" id="PTHR23095:SF17">
    <property type="entry name" value="PARANEOPLASTIC ANTIGEN MA1"/>
    <property type="match status" value="1"/>
</dbReference>
<protein>
    <recommendedName>
        <fullName evidence="3">CCHC-type domain-containing protein</fullName>
    </recommendedName>
</protein>
<dbReference type="Pfam" id="PF14893">
    <property type="entry name" value="PNMA"/>
    <property type="match status" value="1"/>
</dbReference>
<gene>
    <name evidence="4" type="ORF">XELAEV_18016243mg</name>
</gene>
<evidence type="ECO:0000313" key="4">
    <source>
        <dbReference type="EMBL" id="OCT93178.1"/>
    </source>
</evidence>
<keyword evidence="1" id="KW-0862">Zinc</keyword>
<dbReference type="GO" id="GO:0008270">
    <property type="term" value="F:zinc ion binding"/>
    <property type="evidence" value="ECO:0007669"/>
    <property type="project" value="UniProtKB-KW"/>
</dbReference>
<dbReference type="InterPro" id="IPR001878">
    <property type="entry name" value="Znf_CCHC"/>
</dbReference>